<gene>
    <name evidence="8" type="ORF">RD792_015537</name>
</gene>
<dbReference type="Gene3D" id="1.20.58.1040">
    <property type="match status" value="1"/>
</dbReference>
<dbReference type="Proteomes" id="UP001291926">
    <property type="component" value="Unassembled WGS sequence"/>
</dbReference>
<dbReference type="InterPro" id="IPR044965">
    <property type="entry name" value="Glyco_hydro_17_plant"/>
</dbReference>
<dbReference type="PANTHER" id="PTHR32227">
    <property type="entry name" value="GLUCAN ENDO-1,3-BETA-GLUCOSIDASE BG1-RELATED-RELATED"/>
    <property type="match status" value="1"/>
</dbReference>
<accession>A0ABR0CH22</accession>
<dbReference type="Pfam" id="PF00332">
    <property type="entry name" value="Glyco_hydro_17"/>
    <property type="match status" value="1"/>
</dbReference>
<evidence type="ECO:0000313" key="9">
    <source>
        <dbReference type="Proteomes" id="UP001291926"/>
    </source>
</evidence>
<protein>
    <recommendedName>
        <fullName evidence="7">X8 domain-containing protein</fullName>
    </recommendedName>
</protein>
<name>A0ABR0CH22_9LAMI</name>
<reference evidence="8 9" key="1">
    <citation type="journal article" date="2023" name="bioRxiv">
        <title>Genome report: Whole genome sequence and annotation of Penstemon davidsonii.</title>
        <authorList>
            <person name="Ostevik K.L."/>
            <person name="Alabady M."/>
            <person name="Zhang M."/>
            <person name="Rausher M.D."/>
        </authorList>
    </citation>
    <scope>NUCLEOTIDE SEQUENCE [LARGE SCALE GENOMIC DNA]</scope>
    <source>
        <strain evidence="8">DNT005</strain>
        <tissue evidence="8">Whole leaf</tissue>
    </source>
</reference>
<comment type="caution">
    <text evidence="8">The sequence shown here is derived from an EMBL/GenBank/DDBJ whole genome shotgun (WGS) entry which is preliminary data.</text>
</comment>
<proteinExistence type="inferred from homology"/>
<evidence type="ECO:0000256" key="5">
    <source>
        <dbReference type="ARBA" id="ARBA00023295"/>
    </source>
</evidence>
<keyword evidence="9" id="KW-1185">Reference proteome</keyword>
<dbReference type="InterPro" id="IPR012946">
    <property type="entry name" value="X8"/>
</dbReference>
<evidence type="ECO:0000259" key="7">
    <source>
        <dbReference type="SMART" id="SM00768"/>
    </source>
</evidence>
<dbReference type="Gene3D" id="3.20.20.80">
    <property type="entry name" value="Glycosidases"/>
    <property type="match status" value="1"/>
</dbReference>
<feature type="domain" description="X8" evidence="7">
    <location>
        <begin position="379"/>
        <end position="463"/>
    </location>
</feature>
<dbReference type="SMART" id="SM00768">
    <property type="entry name" value="X8"/>
    <property type="match status" value="1"/>
</dbReference>
<dbReference type="InterPro" id="IPR000490">
    <property type="entry name" value="Glyco_hydro_17"/>
</dbReference>
<evidence type="ECO:0000256" key="3">
    <source>
        <dbReference type="ARBA" id="ARBA00022801"/>
    </source>
</evidence>
<evidence type="ECO:0000256" key="6">
    <source>
        <dbReference type="RuleBase" id="RU004335"/>
    </source>
</evidence>
<sequence>MAHRFDMALLRFAMKTQGQIDDTKKPFTLKSRKCEIGSVFRAFGGAFVGINIGTDVSNLPSPVEIVAILRSRQITHVRLFNADAHMLNALSNTGIEVIVSVTNSEVLSIGESSSAAAAWINKNVAPYIPSTNITSIAIGSEVLTLIPNAAPILVPAMNYLYRALVTSNLNNLVKISTPSSMTIIPQPFPPSTATFNTTWNSTMYQILQFLRNTKSFYMLNAYPYSEYIKGSGIFPLEYALFKPLPSVKQIVDPNTLFHYDNMFEALVDATYNSISALNFSGIPIVVIETGWPWLGGAGEPDASVENAETYNNNLIRRLSNNSGPPSQPAIPINAYIYELFNEDKRAGSVSKRNWGVLFDNGSAIYDISLSSFGGNSSMDFCIARRGVDESSLRMGLDWACGPGRANCAAIQQGWPCYEPDTLENHASYAYNDYYQRMRGSGGTCDFDGSATTTTVDPILLTRAQQACFHPRHLDQLARLQGAQETLRFVLKRSCWINSRLAHASLIAMETTSPLKMANNSTTSCFSTPLEDASRSLVSVYSAVIAGKLRLPPPLPVIEASFSHAELF</sequence>
<keyword evidence="2" id="KW-0732">Signal</keyword>
<evidence type="ECO:0000313" key="8">
    <source>
        <dbReference type="EMBL" id="KAK4476386.1"/>
    </source>
</evidence>
<evidence type="ECO:0000256" key="1">
    <source>
        <dbReference type="ARBA" id="ARBA00008773"/>
    </source>
</evidence>
<keyword evidence="3" id="KW-0378">Hydrolase</keyword>
<dbReference type="SUPFAM" id="SSF51445">
    <property type="entry name" value="(Trans)glycosidases"/>
    <property type="match status" value="1"/>
</dbReference>
<keyword evidence="4" id="KW-1015">Disulfide bond</keyword>
<dbReference type="InterPro" id="IPR017853">
    <property type="entry name" value="GH"/>
</dbReference>
<evidence type="ECO:0000256" key="4">
    <source>
        <dbReference type="ARBA" id="ARBA00023157"/>
    </source>
</evidence>
<dbReference type="Pfam" id="PF07983">
    <property type="entry name" value="X8"/>
    <property type="match status" value="1"/>
</dbReference>
<comment type="similarity">
    <text evidence="1 6">Belongs to the glycosyl hydrolase 17 family.</text>
</comment>
<keyword evidence="5" id="KW-0326">Glycosidase</keyword>
<organism evidence="8 9">
    <name type="scientific">Penstemon davidsonii</name>
    <dbReference type="NCBI Taxonomy" id="160366"/>
    <lineage>
        <taxon>Eukaryota</taxon>
        <taxon>Viridiplantae</taxon>
        <taxon>Streptophyta</taxon>
        <taxon>Embryophyta</taxon>
        <taxon>Tracheophyta</taxon>
        <taxon>Spermatophyta</taxon>
        <taxon>Magnoliopsida</taxon>
        <taxon>eudicotyledons</taxon>
        <taxon>Gunneridae</taxon>
        <taxon>Pentapetalae</taxon>
        <taxon>asterids</taxon>
        <taxon>lamiids</taxon>
        <taxon>Lamiales</taxon>
        <taxon>Plantaginaceae</taxon>
        <taxon>Cheloneae</taxon>
        <taxon>Penstemon</taxon>
    </lineage>
</organism>
<evidence type="ECO:0000256" key="2">
    <source>
        <dbReference type="ARBA" id="ARBA00022729"/>
    </source>
</evidence>
<dbReference type="EMBL" id="JAYDYQ010002688">
    <property type="protein sequence ID" value="KAK4476386.1"/>
    <property type="molecule type" value="Genomic_DNA"/>
</dbReference>